<feature type="chain" id="PRO_5020325608" description="Outer membrane protein with beta-barrel domain" evidence="1">
    <location>
        <begin position="20"/>
        <end position="179"/>
    </location>
</feature>
<proteinExistence type="predicted"/>
<organism evidence="2 3">
    <name type="scientific">Winogradskyella wandonensis</name>
    <dbReference type="NCBI Taxonomy" id="1442586"/>
    <lineage>
        <taxon>Bacteria</taxon>
        <taxon>Pseudomonadati</taxon>
        <taxon>Bacteroidota</taxon>
        <taxon>Flavobacteriia</taxon>
        <taxon>Flavobacteriales</taxon>
        <taxon>Flavobacteriaceae</taxon>
        <taxon>Winogradskyella</taxon>
    </lineage>
</organism>
<comment type="caution">
    <text evidence="2">The sequence shown here is derived from an EMBL/GenBank/DDBJ whole genome shotgun (WGS) entry which is preliminary data.</text>
</comment>
<sequence>MKKLLFAALAVFAFSFSNAQEEGGSALSKGSWVIEANTGFGGDGVAAQGANTGFGLYSVDGTTVWAIGAEAGYFLADDLALKVGLGYTDFDGSSNFTYKLGAKYYIDSQFPVQVDLTGASSDDVFGSENPLWLGLQGGYAWFVADNISIEPGLRYNLSLNEDFTDEGLFEFRIGFALHF</sequence>
<feature type="signal peptide" evidence="1">
    <location>
        <begin position="1"/>
        <end position="19"/>
    </location>
</feature>
<dbReference type="OrthoDB" id="945117at2"/>
<name>A0A4R1KV53_9FLAO</name>
<protein>
    <recommendedName>
        <fullName evidence="4">Outer membrane protein with beta-barrel domain</fullName>
    </recommendedName>
</protein>
<dbReference type="AlphaFoldDB" id="A0A4R1KV53"/>
<evidence type="ECO:0000313" key="2">
    <source>
        <dbReference type="EMBL" id="TCK69065.1"/>
    </source>
</evidence>
<dbReference type="Proteomes" id="UP000295714">
    <property type="component" value="Unassembled WGS sequence"/>
</dbReference>
<dbReference type="InterPro" id="IPR011250">
    <property type="entry name" value="OMP/PagP_B-barrel"/>
</dbReference>
<gene>
    <name evidence="2" type="ORF">DFQ05_0577</name>
</gene>
<dbReference type="SUPFAM" id="SSF56925">
    <property type="entry name" value="OMPA-like"/>
    <property type="match status" value="1"/>
</dbReference>
<keyword evidence="3" id="KW-1185">Reference proteome</keyword>
<evidence type="ECO:0000313" key="3">
    <source>
        <dbReference type="Proteomes" id="UP000295714"/>
    </source>
</evidence>
<evidence type="ECO:0000256" key="1">
    <source>
        <dbReference type="SAM" id="SignalP"/>
    </source>
</evidence>
<accession>A0A4R1KV53</accession>
<keyword evidence="1" id="KW-0732">Signal</keyword>
<dbReference type="EMBL" id="SMGI01000001">
    <property type="protein sequence ID" value="TCK69065.1"/>
    <property type="molecule type" value="Genomic_DNA"/>
</dbReference>
<evidence type="ECO:0008006" key="4">
    <source>
        <dbReference type="Google" id="ProtNLM"/>
    </source>
</evidence>
<dbReference type="RefSeq" id="WP_132703378.1">
    <property type="nucleotide sequence ID" value="NZ_SMGI01000001.1"/>
</dbReference>
<reference evidence="2 3" key="1">
    <citation type="journal article" date="2015" name="Stand. Genomic Sci.">
        <title>Genomic Encyclopedia of Bacterial and Archaeal Type Strains, Phase III: the genomes of soil and plant-associated and newly described type strains.</title>
        <authorList>
            <person name="Whitman W.B."/>
            <person name="Woyke T."/>
            <person name="Klenk H.P."/>
            <person name="Zhou Y."/>
            <person name="Lilburn T.G."/>
            <person name="Beck B.J."/>
            <person name="De Vos P."/>
            <person name="Vandamme P."/>
            <person name="Eisen J.A."/>
            <person name="Garrity G."/>
            <person name="Hugenholtz P."/>
            <person name="Kyrpides N.C."/>
        </authorList>
    </citation>
    <scope>NUCLEOTIDE SEQUENCE [LARGE SCALE GENOMIC DNA]</scope>
    <source>
        <strain evidence="2 3">CECT 8445</strain>
    </source>
</reference>